<gene>
    <name evidence="2" type="ORF">UC8_45320</name>
</gene>
<dbReference type="PANTHER" id="PTHR43685">
    <property type="entry name" value="GLYCOSYLTRANSFERASE"/>
    <property type="match status" value="1"/>
</dbReference>
<dbReference type="AlphaFoldDB" id="A0A5B9R7P1"/>
<dbReference type="InterPro" id="IPR029044">
    <property type="entry name" value="Nucleotide-diphossugar_trans"/>
</dbReference>
<sequence length="285" mass="32055">MQEQSQPPDEIIVVDDASPDDTYQIASDLAASSCVPTRVLRLEKNSGGPCKPINHGIGAARGDLIFILEQDDLMPSSRIADQLAVLRRYPDSALVIGRFELIDGHQIEDVPKVYAQPQFLTLGDTVPSDAVLPIQVPSPQAFAGLLQHNFTISNSNFCFPKSTWRQLGGFDEAIATVADLDFALRAVVLGPLGISPTLTLRYRFNESSLNRRDLGLLRYEGLKVRMNAIRQKPAWGNEYFWTRWTPMRQQLIQALKHLRLKDSLRLLRFMFDTGSIKTRRVVRHS</sequence>
<evidence type="ECO:0000313" key="3">
    <source>
        <dbReference type="Proteomes" id="UP000325286"/>
    </source>
</evidence>
<accession>A0A5B9R7P1</accession>
<evidence type="ECO:0000259" key="1">
    <source>
        <dbReference type="Pfam" id="PF00535"/>
    </source>
</evidence>
<dbReference type="GO" id="GO:0016740">
    <property type="term" value="F:transferase activity"/>
    <property type="evidence" value="ECO:0007669"/>
    <property type="project" value="UniProtKB-KW"/>
</dbReference>
<feature type="domain" description="Glycosyltransferase 2-like" evidence="1">
    <location>
        <begin position="3"/>
        <end position="98"/>
    </location>
</feature>
<reference evidence="2 3" key="1">
    <citation type="submission" date="2019-08" db="EMBL/GenBank/DDBJ databases">
        <title>Deep-cultivation of Planctomycetes and their phenomic and genomic characterization uncovers novel biology.</title>
        <authorList>
            <person name="Wiegand S."/>
            <person name="Jogler M."/>
            <person name="Boedeker C."/>
            <person name="Pinto D."/>
            <person name="Vollmers J."/>
            <person name="Rivas-Marin E."/>
            <person name="Kohn T."/>
            <person name="Peeters S.H."/>
            <person name="Heuer A."/>
            <person name="Rast P."/>
            <person name="Oberbeckmann S."/>
            <person name="Bunk B."/>
            <person name="Jeske O."/>
            <person name="Meyerdierks A."/>
            <person name="Storesund J.E."/>
            <person name="Kallscheuer N."/>
            <person name="Luecker S."/>
            <person name="Lage O.M."/>
            <person name="Pohl T."/>
            <person name="Merkel B.J."/>
            <person name="Hornburger P."/>
            <person name="Mueller R.-W."/>
            <person name="Bruemmer F."/>
            <person name="Labrenz M."/>
            <person name="Spormann A.M."/>
            <person name="Op den Camp H."/>
            <person name="Overmann J."/>
            <person name="Amann R."/>
            <person name="Jetten M.S.M."/>
            <person name="Mascher T."/>
            <person name="Medema M.H."/>
            <person name="Devos D.P."/>
            <person name="Kaster A.-K."/>
            <person name="Ovreas L."/>
            <person name="Rohde M."/>
            <person name="Galperin M.Y."/>
            <person name="Jogler C."/>
        </authorList>
    </citation>
    <scope>NUCLEOTIDE SEQUENCE [LARGE SCALE GENOMIC DNA]</scope>
    <source>
        <strain evidence="2 3">UC8</strain>
    </source>
</reference>
<proteinExistence type="predicted"/>
<dbReference type="Pfam" id="PF00535">
    <property type="entry name" value="Glycos_transf_2"/>
    <property type="match status" value="1"/>
</dbReference>
<dbReference type="Gene3D" id="3.90.550.10">
    <property type="entry name" value="Spore Coat Polysaccharide Biosynthesis Protein SpsA, Chain A"/>
    <property type="match status" value="1"/>
</dbReference>
<dbReference type="CDD" id="cd00761">
    <property type="entry name" value="Glyco_tranf_GTA_type"/>
    <property type="match status" value="1"/>
</dbReference>
<keyword evidence="3" id="KW-1185">Reference proteome</keyword>
<name>A0A5B9R7P1_9BACT</name>
<keyword evidence="2" id="KW-0808">Transferase</keyword>
<evidence type="ECO:0000313" key="2">
    <source>
        <dbReference type="EMBL" id="QEG42493.1"/>
    </source>
</evidence>
<organism evidence="2 3">
    <name type="scientific">Roseimaritima ulvae</name>
    <dbReference type="NCBI Taxonomy" id="980254"/>
    <lineage>
        <taxon>Bacteria</taxon>
        <taxon>Pseudomonadati</taxon>
        <taxon>Planctomycetota</taxon>
        <taxon>Planctomycetia</taxon>
        <taxon>Pirellulales</taxon>
        <taxon>Pirellulaceae</taxon>
        <taxon>Roseimaritima</taxon>
    </lineage>
</organism>
<dbReference type="EMBL" id="CP042914">
    <property type="protein sequence ID" value="QEG42493.1"/>
    <property type="molecule type" value="Genomic_DNA"/>
</dbReference>
<dbReference type="InterPro" id="IPR001173">
    <property type="entry name" value="Glyco_trans_2-like"/>
</dbReference>
<dbReference type="Proteomes" id="UP000325286">
    <property type="component" value="Chromosome"/>
</dbReference>
<dbReference type="InterPro" id="IPR050834">
    <property type="entry name" value="Glycosyltransf_2"/>
</dbReference>
<dbReference type="SUPFAM" id="SSF53448">
    <property type="entry name" value="Nucleotide-diphospho-sugar transferases"/>
    <property type="match status" value="1"/>
</dbReference>
<dbReference type="PANTHER" id="PTHR43685:SF2">
    <property type="entry name" value="GLYCOSYLTRANSFERASE 2-LIKE DOMAIN-CONTAINING PROTEIN"/>
    <property type="match status" value="1"/>
</dbReference>
<protein>
    <submittedName>
        <fullName evidence="2">Glycosyl transferase family 2</fullName>
    </submittedName>
</protein>
<dbReference type="KEGG" id="rul:UC8_45320"/>